<reference evidence="2 3" key="1">
    <citation type="submission" date="2019-03" db="EMBL/GenBank/DDBJ databases">
        <title>Single cell metagenomics reveals metabolic interactions within the superorganism composed of flagellate Streblomastix strix and complex community of Bacteroidetes bacteria on its surface.</title>
        <authorList>
            <person name="Treitli S.C."/>
            <person name="Kolisko M."/>
            <person name="Husnik F."/>
            <person name="Keeling P."/>
            <person name="Hampl V."/>
        </authorList>
    </citation>
    <scope>NUCLEOTIDE SEQUENCE [LARGE SCALE GENOMIC DNA]</scope>
    <source>
        <strain evidence="2">ST1C</strain>
    </source>
</reference>
<protein>
    <submittedName>
        <fullName evidence="2">Putative Deoxynucleoside triphosphate triphosphohydrolase SAMHD1</fullName>
    </submittedName>
</protein>
<dbReference type="InterPro" id="IPR003607">
    <property type="entry name" value="HD/PDEase_dom"/>
</dbReference>
<dbReference type="Gene3D" id="1.10.3210.10">
    <property type="entry name" value="Hypothetical protein af1432"/>
    <property type="match status" value="1"/>
</dbReference>
<dbReference type="SUPFAM" id="SSF109604">
    <property type="entry name" value="HD-domain/PDEase-like"/>
    <property type="match status" value="1"/>
</dbReference>
<proteinExistence type="predicted"/>
<evidence type="ECO:0000313" key="3">
    <source>
        <dbReference type="Proteomes" id="UP000324800"/>
    </source>
</evidence>
<organism evidence="2 3">
    <name type="scientific">Streblomastix strix</name>
    <dbReference type="NCBI Taxonomy" id="222440"/>
    <lineage>
        <taxon>Eukaryota</taxon>
        <taxon>Metamonada</taxon>
        <taxon>Preaxostyla</taxon>
        <taxon>Oxymonadida</taxon>
        <taxon>Streblomastigidae</taxon>
        <taxon>Streblomastix</taxon>
    </lineage>
</organism>
<dbReference type="InterPro" id="IPR045509">
    <property type="entry name" value="HD_assoc_2"/>
</dbReference>
<gene>
    <name evidence="2" type="ORF">EZS28_005823</name>
</gene>
<dbReference type="EMBL" id="SNRW01000910">
    <property type="protein sequence ID" value="KAA6398647.1"/>
    <property type="molecule type" value="Genomic_DNA"/>
</dbReference>
<dbReference type="PANTHER" id="PTHR11373:SF4">
    <property type="entry name" value="DEOXYNUCLEOSIDE TRIPHOSPHATE TRIPHOSPHOHYDROLASE SAMHD1"/>
    <property type="match status" value="1"/>
</dbReference>
<comment type="caution">
    <text evidence="2">The sequence shown here is derived from an EMBL/GenBank/DDBJ whole genome shotgun (WGS) entry which is preliminary data.</text>
</comment>
<dbReference type="AlphaFoldDB" id="A0A5J4WUD6"/>
<evidence type="ECO:0000313" key="2">
    <source>
        <dbReference type="EMBL" id="KAA6398647.1"/>
    </source>
</evidence>
<dbReference type="GO" id="GO:0006203">
    <property type="term" value="P:dGTP catabolic process"/>
    <property type="evidence" value="ECO:0007669"/>
    <property type="project" value="TreeGrafter"/>
</dbReference>
<dbReference type="PANTHER" id="PTHR11373">
    <property type="entry name" value="DEOXYNUCLEOSIDE TRIPHOSPHATE TRIPHOSPHOHYDROLASE"/>
    <property type="match status" value="1"/>
</dbReference>
<dbReference type="CDD" id="cd00077">
    <property type="entry name" value="HDc"/>
    <property type="match status" value="1"/>
</dbReference>
<keyword evidence="2" id="KW-0378">Hydrolase</keyword>
<dbReference type="GO" id="GO:0008832">
    <property type="term" value="F:dGTPase activity"/>
    <property type="evidence" value="ECO:0007669"/>
    <property type="project" value="TreeGrafter"/>
</dbReference>
<dbReference type="Proteomes" id="UP000324800">
    <property type="component" value="Unassembled WGS sequence"/>
</dbReference>
<dbReference type="Pfam" id="PF01966">
    <property type="entry name" value="HD"/>
    <property type="match status" value="1"/>
</dbReference>
<dbReference type="SMART" id="SM00471">
    <property type="entry name" value="HDc"/>
    <property type="match status" value="1"/>
</dbReference>
<dbReference type="OrthoDB" id="9991235at2759"/>
<dbReference type="PROSITE" id="PS51831">
    <property type="entry name" value="HD"/>
    <property type="match status" value="1"/>
</dbReference>
<dbReference type="InterPro" id="IPR006674">
    <property type="entry name" value="HD_domain"/>
</dbReference>
<evidence type="ECO:0000259" key="1">
    <source>
        <dbReference type="PROSITE" id="PS51831"/>
    </source>
</evidence>
<dbReference type="Pfam" id="PF19276">
    <property type="entry name" value="HD_assoc_2"/>
    <property type="match status" value="1"/>
</dbReference>
<dbReference type="GO" id="GO:0005634">
    <property type="term" value="C:nucleus"/>
    <property type="evidence" value="ECO:0007669"/>
    <property type="project" value="TreeGrafter"/>
</dbReference>
<name>A0A5J4WUD6_9EUKA</name>
<dbReference type="InterPro" id="IPR050135">
    <property type="entry name" value="dGTPase-like"/>
</dbReference>
<feature type="domain" description="HD" evidence="1">
    <location>
        <begin position="51"/>
        <end position="182"/>
    </location>
</feature>
<sequence>MTKVINDPVHGHIMFGAKVMRIVDTQEFQRLRDLKQLGLTQYVFPGATHTRFEHCLGVAHLAGKLAKRLMLDQPELNLTQHHCELVEIAGLVHDLGHGPFSHCFEGFINIARENVHFEHEEMSCALFEKLVKENNIDMSDEDIRQVQAYVIGERDDTSPYAFLSDIVSNKRNSVDVDKFDYLERDCYYCGIKMSFDCSRLMMFSRVIDNEICYPSKEIYSLYEMFHMRYTMHKQVYSHKVSQALEYMIVDIFILADSVLHISQSIDSPSEYCRFSDSLLSLIEMSQDPRLVEAQKLIKRIRQRDLYKLALEALISKEWNRPTPTEDDIVNASSGHLVKSDLILKERKINYALKDQNPVDNISFFYAKEENPKKFHIGKAHVSLMISDVFEEHYVRLMCHEHDVQIL</sequence>
<accession>A0A5J4WUD6</accession>
<dbReference type="FunFam" id="1.10.3210.10:FF:000030">
    <property type="entry name" value="Deoxynucleoside triphosphate triphosphohydrolase SAMHD1 homolog"/>
    <property type="match status" value="1"/>
</dbReference>